<reference evidence="1" key="1">
    <citation type="submission" date="2023-07" db="EMBL/GenBank/DDBJ databases">
        <authorList>
            <consortium name="CYATHOMIX"/>
        </authorList>
    </citation>
    <scope>NUCLEOTIDE SEQUENCE</scope>
    <source>
        <strain evidence="1">N/A</strain>
    </source>
</reference>
<dbReference type="AlphaFoldDB" id="A0AA36GFD2"/>
<keyword evidence="2" id="KW-1185">Reference proteome</keyword>
<sequence>MGNASEHTRFHDVQWFFLSSWMLQKNQLFVIYFSDYTYPYGSKTKIGFYECMSSMPPRPHSTHLRFLCQSAISERLRVNVRVNADLGDCDINLL</sequence>
<dbReference type="Proteomes" id="UP001176961">
    <property type="component" value="Unassembled WGS sequence"/>
</dbReference>
<name>A0AA36GFD2_CYLNA</name>
<dbReference type="EMBL" id="CATQJL010000001">
    <property type="protein sequence ID" value="CAJ0590214.1"/>
    <property type="molecule type" value="Genomic_DNA"/>
</dbReference>
<evidence type="ECO:0000313" key="2">
    <source>
        <dbReference type="Proteomes" id="UP001176961"/>
    </source>
</evidence>
<comment type="caution">
    <text evidence="1">The sequence shown here is derived from an EMBL/GenBank/DDBJ whole genome shotgun (WGS) entry which is preliminary data.</text>
</comment>
<accession>A0AA36GFD2</accession>
<protein>
    <submittedName>
        <fullName evidence="1">Uncharacterized protein</fullName>
    </submittedName>
</protein>
<gene>
    <name evidence="1" type="ORF">CYNAS_LOCUS2197</name>
</gene>
<proteinExistence type="predicted"/>
<organism evidence="1 2">
    <name type="scientific">Cylicocyclus nassatus</name>
    <name type="common">Nematode worm</name>
    <dbReference type="NCBI Taxonomy" id="53992"/>
    <lineage>
        <taxon>Eukaryota</taxon>
        <taxon>Metazoa</taxon>
        <taxon>Ecdysozoa</taxon>
        <taxon>Nematoda</taxon>
        <taxon>Chromadorea</taxon>
        <taxon>Rhabditida</taxon>
        <taxon>Rhabditina</taxon>
        <taxon>Rhabditomorpha</taxon>
        <taxon>Strongyloidea</taxon>
        <taxon>Strongylidae</taxon>
        <taxon>Cylicocyclus</taxon>
    </lineage>
</organism>
<evidence type="ECO:0000313" key="1">
    <source>
        <dbReference type="EMBL" id="CAJ0590214.1"/>
    </source>
</evidence>